<evidence type="ECO:0000256" key="1">
    <source>
        <dbReference type="SAM" id="MobiDB-lite"/>
    </source>
</evidence>
<evidence type="ECO:0000313" key="2">
    <source>
        <dbReference type="EMBL" id="PRC92655.1"/>
    </source>
</evidence>
<accession>A0A2S9GY54</accession>
<dbReference type="OrthoDB" id="5526813at2"/>
<feature type="region of interest" description="Disordered" evidence="1">
    <location>
        <begin position="126"/>
        <end position="213"/>
    </location>
</feature>
<comment type="caution">
    <text evidence="2">The sequence shown here is derived from an EMBL/GenBank/DDBJ whole genome shotgun (WGS) entry which is preliminary data.</text>
</comment>
<gene>
    <name evidence="2" type="ORF">S2091_2710</name>
</gene>
<evidence type="ECO:0008006" key="4">
    <source>
        <dbReference type="Google" id="ProtNLM"/>
    </source>
</evidence>
<proteinExistence type="predicted"/>
<protein>
    <recommendedName>
        <fullName evidence="4">DUF1376 domain-containing protein</fullName>
    </recommendedName>
</protein>
<organism evidence="2 3">
    <name type="scientific">Solimicrobium silvestre</name>
    <dbReference type="NCBI Taxonomy" id="2099400"/>
    <lineage>
        <taxon>Bacteria</taxon>
        <taxon>Pseudomonadati</taxon>
        <taxon>Pseudomonadota</taxon>
        <taxon>Betaproteobacteria</taxon>
        <taxon>Burkholderiales</taxon>
        <taxon>Oxalobacteraceae</taxon>
        <taxon>Solimicrobium</taxon>
    </lineage>
</organism>
<feature type="compositionally biased region" description="Basic and acidic residues" evidence="1">
    <location>
        <begin position="145"/>
        <end position="157"/>
    </location>
</feature>
<evidence type="ECO:0000313" key="3">
    <source>
        <dbReference type="Proteomes" id="UP000237839"/>
    </source>
</evidence>
<dbReference type="EMBL" id="PUGF01000012">
    <property type="protein sequence ID" value="PRC92655.1"/>
    <property type="molecule type" value="Genomic_DNA"/>
</dbReference>
<dbReference type="RefSeq" id="WP_105532465.1">
    <property type="nucleotide sequence ID" value="NZ_PUGF01000012.1"/>
</dbReference>
<dbReference type="Proteomes" id="UP000237839">
    <property type="component" value="Unassembled WGS sequence"/>
</dbReference>
<keyword evidence="3" id="KW-1185">Reference proteome</keyword>
<sequence length="334" mass="37125">MSEMQNNNPAPYPPDTKAKGWRFELDLEQISQSDTWALASLEIRPWLLMLWSVSWQQTPCGSLTGDDEIIAARIGMKLTAFKKCRSVLLRGWVSANDGRLYHPVVTQRVLSMIDVKNKEKDRKAAYRAKMSGIVPRDNQGTDAGQDARRDADGRGSDPGEDATGTGTGTGTSFKSNKDSSSSNDLPENQKFDDEFHGKAPMPKPEEPAPDTSEATKFAVALRKQGVKVTAVHPTLQIWVDRGVTMLQANEAIQKARQYKPHPEQIEMNYLNTILCEALKPKAAKSAPMPEVQKWHESAAGIQAKAKEFGLTQESGEHFPYFRDRVAKAVREART</sequence>
<name>A0A2S9GY54_9BURK</name>
<dbReference type="AlphaFoldDB" id="A0A2S9GY54"/>
<reference evidence="2 3" key="1">
    <citation type="submission" date="2018-02" db="EMBL/GenBank/DDBJ databases">
        <title>Solimicrobium silvestre gen. nov., sp. nov., isolated from alpine forest soil.</title>
        <authorList>
            <person name="Margesin R."/>
            <person name="Albuquerque L."/>
            <person name="Zhang D.-C."/>
            <person name="Froufe H.J.C."/>
            <person name="Severino R."/>
            <person name="Roxo I."/>
            <person name="Egas C."/>
            <person name="Da Costa M.S."/>
        </authorList>
    </citation>
    <scope>NUCLEOTIDE SEQUENCE [LARGE SCALE GENOMIC DNA]</scope>
    <source>
        <strain evidence="2 3">S20-91</strain>
    </source>
</reference>
<feature type="compositionally biased region" description="Basic and acidic residues" evidence="1">
    <location>
        <begin position="187"/>
        <end position="197"/>
    </location>
</feature>